<dbReference type="OrthoDB" id="359414at2"/>
<dbReference type="PROSITE" id="PS51186">
    <property type="entry name" value="GNAT"/>
    <property type="match status" value="1"/>
</dbReference>
<comment type="caution">
    <text evidence="2">The sequence shown here is derived from an EMBL/GenBank/DDBJ whole genome shotgun (WGS) entry which is preliminary data.</text>
</comment>
<feature type="domain" description="N-acetyltransferase" evidence="1">
    <location>
        <begin position="7"/>
        <end position="171"/>
    </location>
</feature>
<name>A0A437M953_9SPHN</name>
<evidence type="ECO:0000259" key="1">
    <source>
        <dbReference type="PROSITE" id="PS51186"/>
    </source>
</evidence>
<dbReference type="GO" id="GO:0016747">
    <property type="term" value="F:acyltransferase activity, transferring groups other than amino-acyl groups"/>
    <property type="evidence" value="ECO:0007669"/>
    <property type="project" value="InterPro"/>
</dbReference>
<dbReference type="InterPro" id="IPR000182">
    <property type="entry name" value="GNAT_dom"/>
</dbReference>
<evidence type="ECO:0000313" key="2">
    <source>
        <dbReference type="EMBL" id="RVT94241.1"/>
    </source>
</evidence>
<accession>A0A437M953</accession>
<dbReference type="RefSeq" id="WP_127743542.1">
    <property type="nucleotide sequence ID" value="NZ_SACN01000001.1"/>
</dbReference>
<dbReference type="Pfam" id="PF00583">
    <property type="entry name" value="Acetyltransf_1"/>
    <property type="match status" value="1"/>
</dbReference>
<keyword evidence="2" id="KW-0808">Transferase</keyword>
<dbReference type="Proteomes" id="UP000282971">
    <property type="component" value="Unassembled WGS sequence"/>
</dbReference>
<keyword evidence="3" id="KW-1185">Reference proteome</keyword>
<dbReference type="SUPFAM" id="SSF55729">
    <property type="entry name" value="Acyl-CoA N-acyltransferases (Nat)"/>
    <property type="match status" value="1"/>
</dbReference>
<organism evidence="2 3">
    <name type="scientific">Sphingomonas crocodyli</name>
    <dbReference type="NCBI Taxonomy" id="1979270"/>
    <lineage>
        <taxon>Bacteria</taxon>
        <taxon>Pseudomonadati</taxon>
        <taxon>Pseudomonadota</taxon>
        <taxon>Alphaproteobacteria</taxon>
        <taxon>Sphingomonadales</taxon>
        <taxon>Sphingomonadaceae</taxon>
        <taxon>Sphingomonas</taxon>
    </lineage>
</organism>
<sequence length="174" mass="18630">MTKNLEFVIRPLDQSDLDAALALQNKSYPAFLCEDAIAFASRMALPSNFCLAAFRSNRLIAYLIAHGSAARSPFPVGYVLNPDDAGHDVLFIHDLCVSAAGRGSGVGRQLIDRAFELAVAAGLPRAELIAVEGAAGYWKTLGFVEEQCSPALAAKVASYGADARWMARDIRAMP</sequence>
<dbReference type="EMBL" id="SACN01000001">
    <property type="protein sequence ID" value="RVT94241.1"/>
    <property type="molecule type" value="Genomic_DNA"/>
</dbReference>
<dbReference type="AlphaFoldDB" id="A0A437M953"/>
<proteinExistence type="predicted"/>
<dbReference type="InterPro" id="IPR016181">
    <property type="entry name" value="Acyl_CoA_acyltransferase"/>
</dbReference>
<gene>
    <name evidence="2" type="ORF">EOD43_10425</name>
</gene>
<reference evidence="2 3" key="1">
    <citation type="submission" date="2019-01" db="EMBL/GenBank/DDBJ databases">
        <authorList>
            <person name="Chen W.-M."/>
        </authorList>
    </citation>
    <scope>NUCLEOTIDE SEQUENCE [LARGE SCALE GENOMIC DNA]</scope>
    <source>
        <strain evidence="2 3">CCP-7</strain>
    </source>
</reference>
<dbReference type="Gene3D" id="3.40.630.30">
    <property type="match status" value="1"/>
</dbReference>
<evidence type="ECO:0000313" key="3">
    <source>
        <dbReference type="Proteomes" id="UP000282971"/>
    </source>
</evidence>
<dbReference type="CDD" id="cd04301">
    <property type="entry name" value="NAT_SF"/>
    <property type="match status" value="1"/>
</dbReference>
<protein>
    <submittedName>
        <fullName evidence="2">GNAT family N-acetyltransferase</fullName>
    </submittedName>
</protein>